<dbReference type="PRINTS" id="PR00469">
    <property type="entry name" value="PNDRDTASEII"/>
</dbReference>
<evidence type="ECO:0000256" key="2">
    <source>
        <dbReference type="ARBA" id="ARBA00004814"/>
    </source>
</evidence>
<dbReference type="InterPro" id="IPR050982">
    <property type="entry name" value="Auxin_biosynth/cation_transpt"/>
</dbReference>
<evidence type="ECO:0000256" key="6">
    <source>
        <dbReference type="ARBA" id="ARBA00022857"/>
    </source>
</evidence>
<evidence type="ECO:0000256" key="10">
    <source>
        <dbReference type="ARBA" id="ARBA00047707"/>
    </source>
</evidence>
<evidence type="ECO:0000256" key="7">
    <source>
        <dbReference type="ARBA" id="ARBA00023002"/>
    </source>
</evidence>
<gene>
    <name evidence="11" type="ORF">DH2020_007227</name>
</gene>
<comment type="pathway">
    <text evidence="2">Plant hormone metabolism; auxin biosynthesis.</text>
</comment>
<comment type="similarity">
    <text evidence="3">Belongs to the FMO family.</text>
</comment>
<evidence type="ECO:0000256" key="5">
    <source>
        <dbReference type="ARBA" id="ARBA00022827"/>
    </source>
</evidence>
<evidence type="ECO:0000256" key="4">
    <source>
        <dbReference type="ARBA" id="ARBA00022630"/>
    </source>
</evidence>
<keyword evidence="4" id="KW-0285">Flavoprotein</keyword>
<dbReference type="SUPFAM" id="SSF51905">
    <property type="entry name" value="FAD/NAD(P)-binding domain"/>
    <property type="match status" value="2"/>
</dbReference>
<name>A0ABR0TXL2_REHGL</name>
<proteinExistence type="inferred from homology"/>
<dbReference type="PIRSF" id="PIRSF000332">
    <property type="entry name" value="FMO"/>
    <property type="match status" value="1"/>
</dbReference>
<comment type="caution">
    <text evidence="11">The sequence shown here is derived from an EMBL/GenBank/DDBJ whole genome shotgun (WGS) entry which is preliminary data.</text>
</comment>
<dbReference type="PANTHER" id="PTHR43539">
    <property type="entry name" value="FLAVIN-BINDING MONOOXYGENASE-LIKE PROTEIN (AFU_ORTHOLOGUE AFUA_4G09220)"/>
    <property type="match status" value="1"/>
</dbReference>
<dbReference type="Proteomes" id="UP001318860">
    <property type="component" value="Unassembled WGS sequence"/>
</dbReference>
<dbReference type="EC" id="1.14.13.168" evidence="9"/>
<dbReference type="PANTHER" id="PTHR43539:SF9">
    <property type="entry name" value="INDOLE-3-PYRUVATE MONOOXYGENASE YUCCA11-RELATED"/>
    <property type="match status" value="1"/>
</dbReference>
<evidence type="ECO:0000313" key="12">
    <source>
        <dbReference type="Proteomes" id="UP001318860"/>
    </source>
</evidence>
<dbReference type="Pfam" id="PF13738">
    <property type="entry name" value="Pyr_redox_3"/>
    <property type="match status" value="1"/>
</dbReference>
<dbReference type="PRINTS" id="PR00368">
    <property type="entry name" value="FADPNR"/>
</dbReference>
<keyword evidence="5" id="KW-0274">FAD</keyword>
<protein>
    <recommendedName>
        <fullName evidence="9">indole-3-pyruvate monooxygenase</fullName>
        <ecNumber evidence="9">1.14.13.168</ecNumber>
    </recommendedName>
</protein>
<evidence type="ECO:0000256" key="9">
    <source>
        <dbReference type="ARBA" id="ARBA00039148"/>
    </source>
</evidence>
<dbReference type="InterPro" id="IPR000960">
    <property type="entry name" value="Flavin_mOase"/>
</dbReference>
<evidence type="ECO:0000256" key="3">
    <source>
        <dbReference type="ARBA" id="ARBA00009183"/>
    </source>
</evidence>
<comment type="catalytic activity">
    <reaction evidence="10">
        <text>indole-3-pyruvate + NADPH + O2 + H(+) = (indol-3-yl)acetate + CO2 + NADP(+) + H2O</text>
        <dbReference type="Rhea" id="RHEA:34331"/>
        <dbReference type="ChEBI" id="CHEBI:15377"/>
        <dbReference type="ChEBI" id="CHEBI:15378"/>
        <dbReference type="ChEBI" id="CHEBI:15379"/>
        <dbReference type="ChEBI" id="CHEBI:16526"/>
        <dbReference type="ChEBI" id="CHEBI:17640"/>
        <dbReference type="ChEBI" id="CHEBI:30854"/>
        <dbReference type="ChEBI" id="CHEBI:57783"/>
        <dbReference type="ChEBI" id="CHEBI:58349"/>
        <dbReference type="EC" id="1.14.13.168"/>
    </reaction>
</comment>
<sequence length="378" mass="41833">MEQETMVLIVGAGPAGLATSACLNLQNIPNIVLEKEDCCASLWKKRAYDRLKLHLEKQFCELPHMPFPPSAPTYVPKHGFIQYLDDYVSHFDIIPLYHRHVVCASFDGKNWVVVAKHTLFGTTEKYIAKFIVAATGENGEGYIPPIPGLDSFNGELMHSSCYENGKRFDKKNVLVVGSGNSGMEIAFDLSNWGARTSLIVRSPVHFLTEGMVKLGMGLLKYLPLDLVDNIVLMLSKLKYGDISEYGIQRPSKGPFYLKSATGRSPVIDVGTIAKIRAQEIKVLPSIKKVNGHQIHFMNGDIKSYDAIFFATGYKSTVGDWLKDDGGLFGEDGMPKERNPNHWKGENGIYCVGFARAGLFGISKDAKAISQDITTILNH</sequence>
<keyword evidence="7" id="KW-0560">Oxidoreductase</keyword>
<evidence type="ECO:0000256" key="1">
    <source>
        <dbReference type="ARBA" id="ARBA00001974"/>
    </source>
</evidence>
<keyword evidence="8" id="KW-0073">Auxin biosynthesis</keyword>
<dbReference type="EMBL" id="JABTTQ020003506">
    <property type="protein sequence ID" value="KAK6114958.1"/>
    <property type="molecule type" value="Genomic_DNA"/>
</dbReference>
<comment type="cofactor">
    <cofactor evidence="1">
        <name>FAD</name>
        <dbReference type="ChEBI" id="CHEBI:57692"/>
    </cofactor>
</comment>
<accession>A0ABR0TXL2</accession>
<evidence type="ECO:0000313" key="11">
    <source>
        <dbReference type="EMBL" id="KAK6114958.1"/>
    </source>
</evidence>
<reference evidence="11 12" key="1">
    <citation type="journal article" date="2021" name="Comput. Struct. Biotechnol. J.">
        <title>De novo genome assembly of the potent medicinal plant Rehmannia glutinosa using nanopore technology.</title>
        <authorList>
            <person name="Ma L."/>
            <person name="Dong C."/>
            <person name="Song C."/>
            <person name="Wang X."/>
            <person name="Zheng X."/>
            <person name="Niu Y."/>
            <person name="Chen S."/>
            <person name="Feng W."/>
        </authorList>
    </citation>
    <scope>NUCLEOTIDE SEQUENCE [LARGE SCALE GENOMIC DNA]</scope>
    <source>
        <strain evidence="11">DH-2019</strain>
    </source>
</reference>
<organism evidence="11 12">
    <name type="scientific">Rehmannia glutinosa</name>
    <name type="common">Chinese foxglove</name>
    <dbReference type="NCBI Taxonomy" id="99300"/>
    <lineage>
        <taxon>Eukaryota</taxon>
        <taxon>Viridiplantae</taxon>
        <taxon>Streptophyta</taxon>
        <taxon>Embryophyta</taxon>
        <taxon>Tracheophyta</taxon>
        <taxon>Spermatophyta</taxon>
        <taxon>Magnoliopsida</taxon>
        <taxon>eudicotyledons</taxon>
        <taxon>Gunneridae</taxon>
        <taxon>Pentapetalae</taxon>
        <taxon>asterids</taxon>
        <taxon>lamiids</taxon>
        <taxon>Lamiales</taxon>
        <taxon>Orobanchaceae</taxon>
        <taxon>Rehmannieae</taxon>
        <taxon>Rehmannia</taxon>
    </lineage>
</organism>
<dbReference type="Gene3D" id="3.50.50.60">
    <property type="entry name" value="FAD/NAD(P)-binding domain"/>
    <property type="match status" value="1"/>
</dbReference>
<keyword evidence="12" id="KW-1185">Reference proteome</keyword>
<dbReference type="InterPro" id="IPR036188">
    <property type="entry name" value="FAD/NAD-bd_sf"/>
</dbReference>
<keyword evidence="6" id="KW-0521">NADP</keyword>
<evidence type="ECO:0000256" key="8">
    <source>
        <dbReference type="ARBA" id="ARBA00023070"/>
    </source>
</evidence>